<dbReference type="OrthoDB" id="6152807at2759"/>
<evidence type="ECO:0000313" key="3">
    <source>
        <dbReference type="Proteomes" id="UP000276133"/>
    </source>
</evidence>
<gene>
    <name evidence="2" type="ORF">BpHYR1_052437</name>
</gene>
<keyword evidence="2" id="KW-0695">RNA-directed DNA polymerase</keyword>
<reference evidence="2 3" key="1">
    <citation type="journal article" date="2018" name="Sci. Rep.">
        <title>Genomic signatures of local adaptation to the degree of environmental predictability in rotifers.</title>
        <authorList>
            <person name="Franch-Gras L."/>
            <person name="Hahn C."/>
            <person name="Garcia-Roger E.M."/>
            <person name="Carmona M.J."/>
            <person name="Serra M."/>
            <person name="Gomez A."/>
        </authorList>
    </citation>
    <scope>NUCLEOTIDE SEQUENCE [LARGE SCALE GENOMIC DNA]</scope>
    <source>
        <strain evidence="2">HYR1</strain>
    </source>
</reference>
<dbReference type="Pfam" id="PF14529">
    <property type="entry name" value="Exo_endo_phos_2"/>
    <property type="match status" value="1"/>
</dbReference>
<dbReference type="Gene3D" id="3.60.10.10">
    <property type="entry name" value="Endonuclease/exonuclease/phosphatase"/>
    <property type="match status" value="1"/>
</dbReference>
<evidence type="ECO:0000313" key="2">
    <source>
        <dbReference type="EMBL" id="RNA16289.1"/>
    </source>
</evidence>
<dbReference type="EMBL" id="REGN01004739">
    <property type="protein sequence ID" value="RNA16289.1"/>
    <property type="molecule type" value="Genomic_DNA"/>
</dbReference>
<dbReference type="GO" id="GO:0003964">
    <property type="term" value="F:RNA-directed DNA polymerase activity"/>
    <property type="evidence" value="ECO:0007669"/>
    <property type="project" value="UniProtKB-KW"/>
</dbReference>
<keyword evidence="3" id="KW-1185">Reference proteome</keyword>
<proteinExistence type="predicted"/>
<dbReference type="InterPro" id="IPR005135">
    <property type="entry name" value="Endo/exonuclease/phosphatase"/>
</dbReference>
<dbReference type="SUPFAM" id="SSF56219">
    <property type="entry name" value="DNase I-like"/>
    <property type="match status" value="1"/>
</dbReference>
<dbReference type="GO" id="GO:0061343">
    <property type="term" value="P:cell adhesion involved in heart morphogenesis"/>
    <property type="evidence" value="ECO:0007669"/>
    <property type="project" value="TreeGrafter"/>
</dbReference>
<organism evidence="2 3">
    <name type="scientific">Brachionus plicatilis</name>
    <name type="common">Marine rotifer</name>
    <name type="synonym">Brachionus muelleri</name>
    <dbReference type="NCBI Taxonomy" id="10195"/>
    <lineage>
        <taxon>Eukaryota</taxon>
        <taxon>Metazoa</taxon>
        <taxon>Spiralia</taxon>
        <taxon>Gnathifera</taxon>
        <taxon>Rotifera</taxon>
        <taxon>Eurotatoria</taxon>
        <taxon>Monogononta</taxon>
        <taxon>Pseudotrocha</taxon>
        <taxon>Ploima</taxon>
        <taxon>Brachionidae</taxon>
        <taxon>Brachionus</taxon>
    </lineage>
</organism>
<dbReference type="PANTHER" id="PTHR33395:SF22">
    <property type="entry name" value="REVERSE TRANSCRIPTASE DOMAIN-CONTAINING PROTEIN"/>
    <property type="match status" value="1"/>
</dbReference>
<dbReference type="GO" id="GO:0007508">
    <property type="term" value="P:larval heart development"/>
    <property type="evidence" value="ECO:0007669"/>
    <property type="project" value="TreeGrafter"/>
</dbReference>
<keyword evidence="2" id="KW-0808">Transferase</keyword>
<evidence type="ECO:0000259" key="1">
    <source>
        <dbReference type="Pfam" id="PF14529"/>
    </source>
</evidence>
<dbReference type="PANTHER" id="PTHR33395">
    <property type="entry name" value="TRANSCRIPTASE, PUTATIVE-RELATED-RELATED"/>
    <property type="match status" value="1"/>
</dbReference>
<keyword evidence="2" id="KW-0548">Nucleotidyltransferase</keyword>
<feature type="domain" description="Endonuclease/exonuclease/phosphatase" evidence="1">
    <location>
        <begin position="69"/>
        <end position="176"/>
    </location>
</feature>
<dbReference type="InterPro" id="IPR036691">
    <property type="entry name" value="Endo/exonu/phosph_ase_sf"/>
</dbReference>
<dbReference type="AlphaFoldDB" id="A0A3M7QYJ3"/>
<dbReference type="GO" id="GO:0031012">
    <property type="term" value="C:extracellular matrix"/>
    <property type="evidence" value="ECO:0007669"/>
    <property type="project" value="TreeGrafter"/>
</dbReference>
<dbReference type="Proteomes" id="UP000276133">
    <property type="component" value="Unassembled WGS sequence"/>
</dbReference>
<comment type="caution">
    <text evidence="2">The sequence shown here is derived from an EMBL/GenBank/DDBJ whole genome shotgun (WGS) entry which is preliminary data.</text>
</comment>
<sequence length="346" mass="39161">MPLLLSTNGATSIPKSPFYTIPTTVVRGGGVAIFVPSDVESFEVNDVALCNTRSEQVWCNVKVNEELILVGCVYRPPYADCELNLEINKSIGFATHLRSSAPPKSLLVAGDFNFPDINWKYEGGFCTNKGRPSSLEFLNTMSKNFLTQHVFDPTFKHNILDLVVTNDPARVFRITHDPPLGSTDKDCLHATLTWSYELRSQLPSQPTSSQRQVLSLGNYNLFSEHFHEGSKLLDNDVNIAFNQVVESYNHASSVVMPTRRFSTHKRPCPKWSNDKIKHLTKSKYKLYRLVRSAPLNPELRAAYTMVCKQFKSAVRQSISKFEESIVRAFKSQPKLLFNYINSQKQC</sequence>
<accession>A0A3M7QYJ3</accession>
<name>A0A3M7QYJ3_BRAPC</name>
<protein>
    <submittedName>
        <fullName evidence="2">RNA-directed DNA polymerase from mobile element jockey-like</fullName>
    </submittedName>
</protein>